<keyword evidence="1" id="KW-0732">Signal</keyword>
<protein>
    <submittedName>
        <fullName evidence="2">Glycerol-3-phosphate ABC transporter, substrate-binding protein UgpB</fullName>
    </submittedName>
</protein>
<gene>
    <name evidence="2" type="ORF">AVDCRST_MAG93-9293</name>
</gene>
<accession>A0A6J4NAP7</accession>
<organism evidence="2">
    <name type="scientific">uncultured Chloroflexia bacterium</name>
    <dbReference type="NCBI Taxonomy" id="1672391"/>
    <lineage>
        <taxon>Bacteria</taxon>
        <taxon>Bacillati</taxon>
        <taxon>Chloroflexota</taxon>
        <taxon>Chloroflexia</taxon>
        <taxon>environmental samples</taxon>
    </lineage>
</organism>
<dbReference type="PANTHER" id="PTHR43649:SF30">
    <property type="entry name" value="ABC TRANSPORTER SUBSTRATE-BINDING PROTEIN"/>
    <property type="match status" value="1"/>
</dbReference>
<dbReference type="CDD" id="cd14748">
    <property type="entry name" value="PBP2_UgpB"/>
    <property type="match status" value="1"/>
</dbReference>
<name>A0A6J4NAP7_9CHLR</name>
<proteinExistence type="predicted"/>
<dbReference type="EMBL" id="CADCTR010003117">
    <property type="protein sequence ID" value="CAA9382876.1"/>
    <property type="molecule type" value="Genomic_DNA"/>
</dbReference>
<evidence type="ECO:0000256" key="1">
    <source>
        <dbReference type="SAM" id="SignalP"/>
    </source>
</evidence>
<feature type="chain" id="PRO_5027007202" evidence="1">
    <location>
        <begin position="24"/>
        <end position="473"/>
    </location>
</feature>
<dbReference type="PANTHER" id="PTHR43649">
    <property type="entry name" value="ARABINOSE-BINDING PROTEIN-RELATED"/>
    <property type="match status" value="1"/>
</dbReference>
<dbReference type="PROSITE" id="PS51257">
    <property type="entry name" value="PROKAR_LIPOPROTEIN"/>
    <property type="match status" value="1"/>
</dbReference>
<dbReference type="Gene3D" id="3.40.190.10">
    <property type="entry name" value="Periplasmic binding protein-like II"/>
    <property type="match status" value="2"/>
</dbReference>
<dbReference type="InterPro" id="IPR006311">
    <property type="entry name" value="TAT_signal"/>
</dbReference>
<dbReference type="PROSITE" id="PS51318">
    <property type="entry name" value="TAT"/>
    <property type="match status" value="1"/>
</dbReference>
<dbReference type="InterPro" id="IPR006059">
    <property type="entry name" value="SBP"/>
</dbReference>
<dbReference type="SUPFAM" id="SSF53850">
    <property type="entry name" value="Periplasmic binding protein-like II"/>
    <property type="match status" value="1"/>
</dbReference>
<evidence type="ECO:0000313" key="2">
    <source>
        <dbReference type="EMBL" id="CAA9382876.1"/>
    </source>
</evidence>
<dbReference type="InterPro" id="IPR050490">
    <property type="entry name" value="Bact_solute-bd_prot1"/>
</dbReference>
<sequence>MSKLNRRKFLTTSSSAIGALVLAACGAGGSNTGGAGTAATAGAPATAVEGAAPQSAATTAPVATSAPAAGTSGTTPVVFWSAWGGKNGEGVQKLVDDFNKSQTAVVVENQFQGSYEETSQKLSAAMAAQQIPDMVALSEVTWNRFYINQTLQPLDELFTKANFDPTIYVDPLINEGTRQGKIWWVPFARSTPLLYFNRDLFKQAGLPETGPETWDQIREYGPELMKVGGENMKVFAFTTAKNYNAWHFQGNVWQWGGAYSDKELNPTIDEPAAVAAGEWLRTFVHEDKMGYMADDQSTDFINGLCAMTSQSTGSLGGIATSAKFAVGTAMLPQKEKFGCPTGGAGLALLAGAPDEKKQAAMEFIKFLSTPENVAFWSKHSGYMPSTDTARDASEMQQVFTENPNYKVAVDQLPKTQPQDTARLLIPNGDQTIGTGLERIMANNEPADKVFAEVAAQLERDAQEVKDQLKGVGL</sequence>
<dbReference type="AlphaFoldDB" id="A0A6J4NAP7"/>
<reference evidence="2" key="1">
    <citation type="submission" date="2020-02" db="EMBL/GenBank/DDBJ databases">
        <authorList>
            <person name="Meier V. D."/>
        </authorList>
    </citation>
    <scope>NUCLEOTIDE SEQUENCE</scope>
    <source>
        <strain evidence="2">AVDCRST_MAG93</strain>
    </source>
</reference>
<feature type="signal peptide" evidence="1">
    <location>
        <begin position="1"/>
        <end position="23"/>
    </location>
</feature>
<dbReference type="Pfam" id="PF13416">
    <property type="entry name" value="SBP_bac_8"/>
    <property type="match status" value="1"/>
</dbReference>